<reference evidence="2 3" key="1">
    <citation type="submission" date="2019-07" db="EMBL/GenBank/DDBJ databases">
        <title>Whole genome shotgun sequence of Reyranella soli NBRC 108950.</title>
        <authorList>
            <person name="Hosoyama A."/>
            <person name="Uohara A."/>
            <person name="Ohji S."/>
            <person name="Ichikawa N."/>
        </authorList>
    </citation>
    <scope>NUCLEOTIDE SEQUENCE [LARGE SCALE GENOMIC DNA]</scope>
    <source>
        <strain evidence="2 3">NBRC 108950</strain>
    </source>
</reference>
<evidence type="ECO:0008006" key="4">
    <source>
        <dbReference type="Google" id="ProtNLM"/>
    </source>
</evidence>
<accession>A0A512N6C5</accession>
<feature type="chain" id="PRO_5021992348" description="Lipoprotein" evidence="1">
    <location>
        <begin position="20"/>
        <end position="122"/>
    </location>
</feature>
<gene>
    <name evidence="2" type="ORF">RSO01_17050</name>
</gene>
<dbReference type="EMBL" id="BKAJ01000031">
    <property type="protein sequence ID" value="GEP54539.1"/>
    <property type="molecule type" value="Genomic_DNA"/>
</dbReference>
<protein>
    <recommendedName>
        <fullName evidence="4">Lipoprotein</fullName>
    </recommendedName>
</protein>
<proteinExistence type="predicted"/>
<evidence type="ECO:0000313" key="2">
    <source>
        <dbReference type="EMBL" id="GEP54539.1"/>
    </source>
</evidence>
<name>A0A512N6C5_9HYPH</name>
<dbReference type="AlphaFoldDB" id="A0A512N6C5"/>
<sequence length="122" mass="13130">MFPMWLSRIAIAIAATTLASCNSMVALFEEDYPIDKVDGAYTARDSCLKWTVVMIDDGATDSAEMGARVARSCGAEITALVLTTDPNGDPVVARKINADSMFRATGYVIRSRYAASAIGQKR</sequence>
<keyword evidence="3" id="KW-1185">Reference proteome</keyword>
<evidence type="ECO:0000256" key="1">
    <source>
        <dbReference type="SAM" id="SignalP"/>
    </source>
</evidence>
<feature type="signal peptide" evidence="1">
    <location>
        <begin position="1"/>
        <end position="19"/>
    </location>
</feature>
<evidence type="ECO:0000313" key="3">
    <source>
        <dbReference type="Proteomes" id="UP000321058"/>
    </source>
</evidence>
<keyword evidence="1" id="KW-0732">Signal</keyword>
<comment type="caution">
    <text evidence="2">The sequence shown here is derived from an EMBL/GenBank/DDBJ whole genome shotgun (WGS) entry which is preliminary data.</text>
</comment>
<dbReference type="Proteomes" id="UP000321058">
    <property type="component" value="Unassembled WGS sequence"/>
</dbReference>
<organism evidence="2 3">
    <name type="scientific">Reyranella soli</name>
    <dbReference type="NCBI Taxonomy" id="1230389"/>
    <lineage>
        <taxon>Bacteria</taxon>
        <taxon>Pseudomonadati</taxon>
        <taxon>Pseudomonadota</taxon>
        <taxon>Alphaproteobacteria</taxon>
        <taxon>Hyphomicrobiales</taxon>
        <taxon>Reyranellaceae</taxon>
        <taxon>Reyranella</taxon>
    </lineage>
</organism>